<protein>
    <submittedName>
        <fullName evidence="11">GTPase obg</fullName>
    </submittedName>
</protein>
<organism evidence="11">
    <name type="scientific">Anthurium amnicola</name>
    <dbReference type="NCBI Taxonomy" id="1678845"/>
    <lineage>
        <taxon>Eukaryota</taxon>
        <taxon>Viridiplantae</taxon>
        <taxon>Streptophyta</taxon>
        <taxon>Embryophyta</taxon>
        <taxon>Tracheophyta</taxon>
        <taxon>Spermatophyta</taxon>
        <taxon>Magnoliopsida</taxon>
        <taxon>Liliopsida</taxon>
        <taxon>Araceae</taxon>
        <taxon>Pothoideae</taxon>
        <taxon>Potheae</taxon>
        <taxon>Anthurium</taxon>
    </lineage>
</organism>
<evidence type="ECO:0000259" key="10">
    <source>
        <dbReference type="PROSITE" id="PS51883"/>
    </source>
</evidence>
<dbReference type="InterPro" id="IPR045086">
    <property type="entry name" value="OBG_GTPase"/>
</dbReference>
<dbReference type="NCBIfam" id="NF008956">
    <property type="entry name" value="PRK12299.1"/>
    <property type="match status" value="1"/>
</dbReference>
<evidence type="ECO:0000256" key="2">
    <source>
        <dbReference type="ARBA" id="ARBA00007699"/>
    </source>
</evidence>
<evidence type="ECO:0000256" key="3">
    <source>
        <dbReference type="ARBA" id="ARBA00022723"/>
    </source>
</evidence>
<dbReference type="NCBIfam" id="TIGR02729">
    <property type="entry name" value="Obg_CgtA"/>
    <property type="match status" value="1"/>
</dbReference>
<evidence type="ECO:0000259" key="8">
    <source>
        <dbReference type="PROSITE" id="PS51710"/>
    </source>
</evidence>
<gene>
    <name evidence="11" type="primary">obg_2</name>
    <name evidence="11" type="ORF">g.67115</name>
</gene>
<dbReference type="Pfam" id="PF01926">
    <property type="entry name" value="MMR_HSR1"/>
    <property type="match status" value="1"/>
</dbReference>
<dbReference type="Pfam" id="PF01018">
    <property type="entry name" value="GTP1_OBG"/>
    <property type="match status" value="1"/>
</dbReference>
<dbReference type="PANTHER" id="PTHR11702">
    <property type="entry name" value="DEVELOPMENTALLY REGULATED GTP-BINDING PROTEIN-RELATED"/>
    <property type="match status" value="1"/>
</dbReference>
<dbReference type="Gene3D" id="3.40.50.300">
    <property type="entry name" value="P-loop containing nucleotide triphosphate hydrolases"/>
    <property type="match status" value="1"/>
</dbReference>
<dbReference type="InterPro" id="IPR014100">
    <property type="entry name" value="GTP-bd_Obg/CgtA"/>
</dbReference>
<dbReference type="NCBIfam" id="TIGR03595">
    <property type="entry name" value="Obg_CgtA_exten"/>
    <property type="match status" value="1"/>
</dbReference>
<dbReference type="PANTHER" id="PTHR11702:SF44">
    <property type="entry name" value="GTP-BINDING PROTEIN OBGC, CHLOROPLASTIC"/>
    <property type="match status" value="1"/>
</dbReference>
<dbReference type="EMBL" id="GDJX01005874">
    <property type="protein sequence ID" value="JAT62062.1"/>
    <property type="molecule type" value="Transcribed_RNA"/>
</dbReference>
<dbReference type="PROSITE" id="PS51883">
    <property type="entry name" value="OBG"/>
    <property type="match status" value="1"/>
</dbReference>
<name>A0A1D1Z5H5_9ARAE</name>
<dbReference type="InterPro" id="IPR027417">
    <property type="entry name" value="P-loop_NTPase"/>
</dbReference>
<dbReference type="PROSITE" id="PS00905">
    <property type="entry name" value="GTP1_OBG"/>
    <property type="match status" value="1"/>
</dbReference>
<dbReference type="InterPro" id="IPR031167">
    <property type="entry name" value="G_OBG"/>
</dbReference>
<dbReference type="PROSITE" id="PS51710">
    <property type="entry name" value="G_OBG"/>
    <property type="match status" value="1"/>
</dbReference>
<evidence type="ECO:0000256" key="6">
    <source>
        <dbReference type="ARBA" id="ARBA00023134"/>
    </source>
</evidence>
<dbReference type="InterPro" id="IPR015349">
    <property type="entry name" value="OCT_dom"/>
</dbReference>
<evidence type="ECO:0000256" key="7">
    <source>
        <dbReference type="SAM" id="MobiDB-lite"/>
    </source>
</evidence>
<dbReference type="InterPro" id="IPR006169">
    <property type="entry name" value="GTP1_OBG_dom"/>
</dbReference>
<dbReference type="InterPro" id="IPR036726">
    <property type="entry name" value="GTP1_OBG_dom_sf"/>
</dbReference>
<dbReference type="GO" id="GO:0005739">
    <property type="term" value="C:mitochondrion"/>
    <property type="evidence" value="ECO:0007669"/>
    <property type="project" value="TreeGrafter"/>
</dbReference>
<dbReference type="GO" id="GO:0042254">
    <property type="term" value="P:ribosome biogenesis"/>
    <property type="evidence" value="ECO:0007669"/>
    <property type="project" value="UniProtKB-UniRule"/>
</dbReference>
<keyword evidence="6" id="KW-0342">GTP-binding</keyword>
<dbReference type="CDD" id="cd01898">
    <property type="entry name" value="Obg"/>
    <property type="match status" value="1"/>
</dbReference>
<dbReference type="SUPFAM" id="SSF52540">
    <property type="entry name" value="P-loop containing nucleoside triphosphate hydrolases"/>
    <property type="match status" value="1"/>
</dbReference>
<dbReference type="NCBIfam" id="NF008955">
    <property type="entry name" value="PRK12297.1"/>
    <property type="match status" value="1"/>
</dbReference>
<dbReference type="GO" id="GO:0009658">
    <property type="term" value="P:chloroplast organization"/>
    <property type="evidence" value="ECO:0007669"/>
    <property type="project" value="UniProtKB-ARBA"/>
</dbReference>
<feature type="region of interest" description="Disordered" evidence="7">
    <location>
        <begin position="628"/>
        <end position="649"/>
    </location>
</feature>
<dbReference type="HAMAP" id="MF_01454">
    <property type="entry name" value="GTPase_Obg"/>
    <property type="match status" value="1"/>
</dbReference>
<keyword evidence="5" id="KW-0460">Magnesium</keyword>
<dbReference type="InterPro" id="IPR006073">
    <property type="entry name" value="GTP-bd"/>
</dbReference>
<feature type="domain" description="OCT" evidence="9">
    <location>
        <begin position="548"/>
        <end position="627"/>
    </location>
</feature>
<keyword evidence="4" id="KW-0547">Nucleotide-binding</keyword>
<dbReference type="PROSITE" id="PS51881">
    <property type="entry name" value="OCT"/>
    <property type="match status" value="1"/>
</dbReference>
<accession>A0A1D1Z5H5</accession>
<feature type="domain" description="Obg" evidence="10">
    <location>
        <begin position="189"/>
        <end position="351"/>
    </location>
</feature>
<evidence type="ECO:0000256" key="1">
    <source>
        <dbReference type="ARBA" id="ARBA00001946"/>
    </source>
</evidence>
<proteinExistence type="inferred from homology"/>
<dbReference type="Gene3D" id="3.30.300.350">
    <property type="entry name" value="GTP-binding protein OBG, C-terminal domain"/>
    <property type="match status" value="1"/>
</dbReference>
<evidence type="ECO:0000256" key="5">
    <source>
        <dbReference type="ARBA" id="ARBA00022842"/>
    </source>
</evidence>
<evidence type="ECO:0000259" key="9">
    <source>
        <dbReference type="PROSITE" id="PS51881"/>
    </source>
</evidence>
<dbReference type="FunFam" id="3.40.50.300:FF:000515">
    <property type="entry name" value="GTPase Obg"/>
    <property type="match status" value="1"/>
</dbReference>
<dbReference type="InterPro" id="IPR006074">
    <property type="entry name" value="GTP1-OBG_CS"/>
</dbReference>
<sequence length="649" mass="70653">MVALTQLTFPCLRPFCAAASQPRHGAREPQRGASHGRRRSTRGPQPTPRIVGDRSSLPPSHRSFSSGGGEATTYTRLPPKDDFVLPELPSLGLPARVEAPGEIKLRDSTTVTPVGDFTERWAAGETEDGDEDVDEEAEEDSEDEIFEGLARLGFADEERETRAFVGGGEELDGEEVEGEVKEKGVPAVMRCFDRAKVYVKAGDGGNGVVAFRREKYVPYGGPSGGDGGRGGNVYVEVDGSMNSLLPFRKNVHFRAGRGGHGQGRKQDGARGEDVVVKVAPGTVIREAIKGGVEGEVLLELVHPGQRALLLPGGRGGRGNASFKSGTNRVPNIAEKGEEGTEMWLDLELKLVADVGIVGAPNAGKSTLLSAISAAEPTIANYPFTTLLPNLGVVSLDYDATMVVADLPGLLEGAHWGFGLGHEFLRHTERCSVLVHVIDGSSEQPVYEFDAVRLELELFSPELAEKPYIVVYNKMDLHEAYDKWETFKNCLEARGIQPFCTSAALRQGTHDVVCAAYKLLMKERNAKKEAEDWIGPVNLNHVADMVHKQRSASMNDFEIFHDNSSRTWHVVGAGIQRFVQMTNWQYSESLRRFQHALEACGVNKCLTKQGVREGDTVIVGEMDMVWHDSPDTLGPSNTKKGVTGSVKWPL</sequence>
<dbReference type="Pfam" id="PF09269">
    <property type="entry name" value="DUF1967"/>
    <property type="match status" value="1"/>
</dbReference>
<dbReference type="GO" id="GO:0003924">
    <property type="term" value="F:GTPase activity"/>
    <property type="evidence" value="ECO:0007669"/>
    <property type="project" value="InterPro"/>
</dbReference>
<feature type="region of interest" description="Disordered" evidence="7">
    <location>
        <begin position="122"/>
        <end position="143"/>
    </location>
</feature>
<comment type="similarity">
    <text evidence="2">Belongs to the TRAFAC class OBG-HflX-like GTPase superfamily. OBG GTPase family.</text>
</comment>
<dbReference type="GO" id="GO:0000287">
    <property type="term" value="F:magnesium ion binding"/>
    <property type="evidence" value="ECO:0007669"/>
    <property type="project" value="InterPro"/>
</dbReference>
<dbReference type="AlphaFoldDB" id="A0A1D1Z5H5"/>
<dbReference type="NCBIfam" id="NF008954">
    <property type="entry name" value="PRK12296.1"/>
    <property type="match status" value="1"/>
</dbReference>
<dbReference type="PRINTS" id="PR00326">
    <property type="entry name" value="GTP1OBG"/>
</dbReference>
<feature type="region of interest" description="Disordered" evidence="7">
    <location>
        <begin position="19"/>
        <end position="81"/>
    </location>
</feature>
<dbReference type="SUPFAM" id="SSF102741">
    <property type="entry name" value="Obg GTP-binding protein C-terminal domain"/>
    <property type="match status" value="1"/>
</dbReference>
<dbReference type="SUPFAM" id="SSF82051">
    <property type="entry name" value="Obg GTP-binding protein N-terminal domain"/>
    <property type="match status" value="1"/>
</dbReference>
<dbReference type="GO" id="GO:0005525">
    <property type="term" value="F:GTP binding"/>
    <property type="evidence" value="ECO:0007669"/>
    <property type="project" value="UniProtKB-KW"/>
</dbReference>
<dbReference type="FunFam" id="2.70.210.12:FF:000001">
    <property type="entry name" value="GTPase Obg"/>
    <property type="match status" value="1"/>
</dbReference>
<feature type="compositionally biased region" description="Low complexity" evidence="7">
    <location>
        <begin position="54"/>
        <end position="65"/>
    </location>
</feature>
<reference evidence="11" key="1">
    <citation type="submission" date="2015-07" db="EMBL/GenBank/DDBJ databases">
        <title>Transcriptome Assembly of Anthurium amnicola.</title>
        <authorList>
            <person name="Suzuki J."/>
        </authorList>
    </citation>
    <scope>NUCLEOTIDE SEQUENCE</scope>
</reference>
<feature type="compositionally biased region" description="Acidic residues" evidence="7">
    <location>
        <begin position="125"/>
        <end position="143"/>
    </location>
</feature>
<evidence type="ECO:0000313" key="11">
    <source>
        <dbReference type="EMBL" id="JAT62062.1"/>
    </source>
</evidence>
<feature type="domain" description="OBG-type G" evidence="8">
    <location>
        <begin position="352"/>
        <end position="520"/>
    </location>
</feature>
<keyword evidence="3" id="KW-0479">Metal-binding</keyword>
<evidence type="ECO:0000256" key="4">
    <source>
        <dbReference type="ARBA" id="ARBA00022741"/>
    </source>
</evidence>
<comment type="cofactor">
    <cofactor evidence="1">
        <name>Mg(2+)</name>
        <dbReference type="ChEBI" id="CHEBI:18420"/>
    </cofactor>
</comment>
<dbReference type="Gene3D" id="2.70.210.12">
    <property type="entry name" value="GTP1/OBG domain"/>
    <property type="match status" value="1"/>
</dbReference>
<dbReference type="InterPro" id="IPR036346">
    <property type="entry name" value="GTP-bd_prot_GTP1/OBG_C_sf"/>
</dbReference>